<evidence type="ECO:0000256" key="1">
    <source>
        <dbReference type="ARBA" id="ARBA00004196"/>
    </source>
</evidence>
<dbReference type="InterPro" id="IPR044060">
    <property type="entry name" value="Bacterial_rp_domain"/>
</dbReference>
<dbReference type="Proteomes" id="UP000250369">
    <property type="component" value="Unassembled WGS sequence"/>
</dbReference>
<dbReference type="Gene3D" id="2.60.40.2340">
    <property type="match status" value="3"/>
</dbReference>
<dbReference type="InterPro" id="IPR042229">
    <property type="entry name" value="Listeria/Bacterioides_rpt_sf"/>
</dbReference>
<comment type="subcellular location">
    <subcellularLocation>
        <location evidence="1">Cell envelope</location>
    </subcellularLocation>
</comment>
<feature type="domain" description="GLUG" evidence="3">
    <location>
        <begin position="403"/>
        <end position="428"/>
    </location>
</feature>
<keyword evidence="2" id="KW-1133">Transmembrane helix</keyword>
<dbReference type="InterPro" id="IPR011493">
    <property type="entry name" value="GLUG"/>
</dbReference>
<reference evidence="5 6" key="1">
    <citation type="journal article" date="2009" name="Int. J. Syst. Evol. Microbiol.">
        <title>Paenibacillus contaminans sp. nov., isolated from a contaminated laboratory plate.</title>
        <authorList>
            <person name="Chou J.H."/>
            <person name="Lee J.H."/>
            <person name="Lin M.C."/>
            <person name="Chang P.S."/>
            <person name="Arun A.B."/>
            <person name="Young C.C."/>
            <person name="Chen W.M."/>
        </authorList>
    </citation>
    <scope>NUCLEOTIDE SEQUENCE [LARGE SCALE GENOMIC DNA]</scope>
    <source>
        <strain evidence="5 6">CKOBP-6</strain>
    </source>
</reference>
<comment type="caution">
    <text evidence="5">The sequence shown here is derived from an EMBL/GenBank/DDBJ whole genome shotgun (WGS) entry which is preliminary data.</text>
</comment>
<keyword evidence="2" id="KW-0472">Membrane</keyword>
<accession>A0A329MPR4</accession>
<protein>
    <recommendedName>
        <fullName evidence="7">GLUG domain-containing protein</fullName>
    </recommendedName>
</protein>
<gene>
    <name evidence="5" type="ORF">DQG23_14550</name>
</gene>
<evidence type="ECO:0008006" key="7">
    <source>
        <dbReference type="Google" id="ProtNLM"/>
    </source>
</evidence>
<feature type="domain" description="GLUG" evidence="3">
    <location>
        <begin position="225"/>
        <end position="253"/>
    </location>
</feature>
<proteinExistence type="predicted"/>
<evidence type="ECO:0000313" key="5">
    <source>
        <dbReference type="EMBL" id="RAV20723.1"/>
    </source>
</evidence>
<feature type="domain" description="GLUG" evidence="3">
    <location>
        <begin position="171"/>
        <end position="197"/>
    </location>
</feature>
<feature type="domain" description="GLUG" evidence="3">
    <location>
        <begin position="520"/>
        <end position="544"/>
    </location>
</feature>
<evidence type="ECO:0000313" key="6">
    <source>
        <dbReference type="Proteomes" id="UP000250369"/>
    </source>
</evidence>
<dbReference type="Pfam" id="PF09479">
    <property type="entry name" value="Flg_new"/>
    <property type="match status" value="3"/>
</dbReference>
<sequence>MKDSYRNKRHGCNDWRRVDGVKGETAMRKATKVLIGFMTMMMAVAVISGGIFGNGQALAAGNGDFSGEGTSGNPYLVGTAEQLNKIRENYLNANLYFKLTRNIDLSGYAAAGWVPIGNEDAPFKGNIDGNGYQITGLSINTPENGFIGLFGYISTGSSIKRMKLVDVAINGQFAVGSLVGYNEGGAITDSSASGSVSGSGAVGGLVGNSSGGLISNSKAAVTVSGSMGVGGLVGYASWSEGVISNSSAAGNVSGGRNSEELGGLVGMANGITISGSHAKGSVTGGRGSKMIGGLVGVTYSVAISESYASGDVSGSTNVGGLVGNISIGNEINDSYALGKVSGRNTIGGLVGRNYNGTLINSYAEGDVVANSEGSLVGGLVGDHMLGRISGSYATGNVSGGSANFYVGGLVAYNMSGTISGSYASGNVSVGDGSASIGGLVGYDNTGTIETTFALGNVSAGDGSQEVGGLVGTEYFGTIRMSYAKGDVTESGDSFHAGGLVGNNNGEIDNSYASGKVIGKYYIGGLVGFNNNDGFLIRNSYASGKTSGVEGSENVGGLVGYNSSGSTVNSYYDLEATGQAVSAGGTGLTTGQMKQSGTYEQDDANPWDFTDVWVIDSVRNDGYPYLQAAQAYVDYDGNGNESGTVPASRSFIKGSQVKVYSGAVDLVKTGHILYGWNTKADGSGTLFKAGDSFPIASHTVLYAIWMIPSTDATLTSTIGNVSNGGSADERITDIPYGTTLDDLKAAITPAAEATFDIYDEDGVTLATALTTGKKIIVTAQDGITQVTYTLTVAANGANAITAFSLAEQIAPAVIDEVAHTIAIQVKSGTVRNGMVAAFALSEDASAKVGSVDQVSGTTANDFTNPVTYTVRAANGITQNWTVTVTVFISSEKDILSFSMVEQTEEAAIDTDAHTVLVQVRSGTNRNGLVAAFALSEGATAKVGSVTQVSGTTANNFTNPVTYAVKAEDGSTQNWKVIVVFEPSSAKEITAFSLAAQTKPAIIDAVAHTVKVEVAPGTNLTNLTATFSLSSGAYAKVGSKTQTSGVTANNFTNPVTYMVRAADNSTQNWTVTVWTQNNYSVTFDSNDGTAVEGQSVAHNGKALAPADPAKEGYAFAGWHTDNLTFANPFDFDNTVITANTTLYAKWTEITGLQVAITSANGTVSGVKSSYAYGEQAALTAVSLLGYKFEGWTDTTTGKTLSTKEAYSFTVTANVSLTANFGEIIPDRFTVMFLSESGQILSVQQVVKGGSATPPPSPSKPDSVFLNWSVDYTNVQSDLTLKPVYSAKVKTYTLTVVGGSVQNGAEPYYFDTKVTVTADTPPEGQQFSYWTMQGNIVSYSPTYSLYMTGDTTITAVFSAVPAAREPIVTISPDPIADPVARKISFIGQIDLPAGFSLVECGLVVKQSAVPVTDLNFSTAGAIRAKSSSQTATGQYMMNKTGVNHGDTWYARAYLIYKDSGGKVVTIYSATVSSTMP</sequence>
<keyword evidence="2" id="KW-0812">Transmembrane</keyword>
<feature type="domain" description="Bacterial repeat" evidence="4">
    <location>
        <begin position="1151"/>
        <end position="1220"/>
    </location>
</feature>
<dbReference type="GO" id="GO:0030313">
    <property type="term" value="C:cell envelope"/>
    <property type="evidence" value="ECO:0007669"/>
    <property type="project" value="UniProtKB-SubCell"/>
</dbReference>
<name>A0A329MPR4_9BACL</name>
<dbReference type="Pfam" id="PF18998">
    <property type="entry name" value="Flg_new_2"/>
    <property type="match status" value="2"/>
</dbReference>
<dbReference type="Gene3D" id="2.160.20.110">
    <property type="match status" value="3"/>
</dbReference>
<feature type="domain" description="GLUG" evidence="3">
    <location>
        <begin position="343"/>
        <end position="368"/>
    </location>
</feature>
<dbReference type="Pfam" id="PF07581">
    <property type="entry name" value="Glug"/>
    <property type="match status" value="6"/>
</dbReference>
<evidence type="ECO:0000256" key="2">
    <source>
        <dbReference type="SAM" id="Phobius"/>
    </source>
</evidence>
<feature type="domain" description="GLUG" evidence="3">
    <location>
        <begin position="493"/>
        <end position="517"/>
    </location>
</feature>
<keyword evidence="6" id="KW-1185">Reference proteome</keyword>
<organism evidence="5 6">
    <name type="scientific">Paenibacillus contaminans</name>
    <dbReference type="NCBI Taxonomy" id="450362"/>
    <lineage>
        <taxon>Bacteria</taxon>
        <taxon>Bacillati</taxon>
        <taxon>Bacillota</taxon>
        <taxon>Bacilli</taxon>
        <taxon>Bacillales</taxon>
        <taxon>Paenibacillaceae</taxon>
        <taxon>Paenibacillus</taxon>
    </lineage>
</organism>
<dbReference type="Gene3D" id="2.60.40.4270">
    <property type="entry name" value="Listeria-Bacteroides repeat domain"/>
    <property type="match status" value="2"/>
</dbReference>
<feature type="transmembrane region" description="Helical" evidence="2">
    <location>
        <begin position="33"/>
        <end position="52"/>
    </location>
</feature>
<dbReference type="NCBIfam" id="TIGR02543">
    <property type="entry name" value="List_Bact_rpt"/>
    <property type="match status" value="1"/>
</dbReference>
<dbReference type="EMBL" id="QMFB01000007">
    <property type="protein sequence ID" value="RAV20723.1"/>
    <property type="molecule type" value="Genomic_DNA"/>
</dbReference>
<evidence type="ECO:0000259" key="4">
    <source>
        <dbReference type="Pfam" id="PF18998"/>
    </source>
</evidence>
<evidence type="ECO:0000259" key="3">
    <source>
        <dbReference type="Pfam" id="PF07581"/>
    </source>
</evidence>
<dbReference type="InterPro" id="IPR013378">
    <property type="entry name" value="InlB-like_B-rpt"/>
</dbReference>
<feature type="domain" description="Bacterial repeat" evidence="4">
    <location>
        <begin position="1289"/>
        <end position="1357"/>
    </location>
</feature>